<dbReference type="PANTHER" id="PTHR36057:SF1">
    <property type="entry name" value="LIPOPROTEIN LIPID ATTACHMENT SITE-LIKE PROTEIN, PUTATIVE (DUF1223)-RELATED"/>
    <property type="match status" value="1"/>
</dbReference>
<reference evidence="3" key="1">
    <citation type="journal article" date="2019" name="Int. J. Syst. Evol. Microbiol.">
        <title>The Global Catalogue of Microorganisms (GCM) 10K type strain sequencing project: providing services to taxonomists for standard genome sequencing and annotation.</title>
        <authorList>
            <consortium name="The Broad Institute Genomics Platform"/>
            <consortium name="The Broad Institute Genome Sequencing Center for Infectious Disease"/>
            <person name="Wu L."/>
            <person name="Ma J."/>
        </authorList>
    </citation>
    <scope>NUCLEOTIDE SEQUENCE [LARGE SCALE GENOMIC DNA]</scope>
    <source>
        <strain evidence="3">CGMCC 1.16619</strain>
    </source>
</reference>
<dbReference type="SUPFAM" id="SSF52833">
    <property type="entry name" value="Thioredoxin-like"/>
    <property type="match status" value="1"/>
</dbReference>
<keyword evidence="1" id="KW-0732">Signal</keyword>
<dbReference type="Pfam" id="PF06764">
    <property type="entry name" value="DUF1223"/>
    <property type="match status" value="1"/>
</dbReference>
<name>A0ABW0QVF5_9GAMM</name>
<sequence length="243" mass="25755">MTGMPTHLPARLLLGALSLLAGVGIAHAQARTTTPTRLVVVELFQSQGCSSCPPAEANLNAIAGRPDILALSWGVTYWDSLGWKDTFASPAFTDRQWAYARHRGRSDVWTPQVYVDGHADLVGVDRGQLDQAIARAGMQGPTLSWQHGQLIVGAGKPAGTCDVWLVRYDPRTIQVAIGAGENGGRTLPHRNVVRELVHLGRWDGSPRAFTVPPSTLDGLSTAALVQLANGGEILGAGKAPAAF</sequence>
<feature type="signal peptide" evidence="1">
    <location>
        <begin position="1"/>
        <end position="28"/>
    </location>
</feature>
<dbReference type="PANTHER" id="PTHR36057">
    <property type="match status" value="1"/>
</dbReference>
<dbReference type="Proteomes" id="UP001596114">
    <property type="component" value="Unassembled WGS sequence"/>
</dbReference>
<dbReference type="EMBL" id="JBHSNF010000003">
    <property type="protein sequence ID" value="MFC5526839.1"/>
    <property type="molecule type" value="Genomic_DNA"/>
</dbReference>
<gene>
    <name evidence="2" type="ORF">ACFPPA_13945</name>
</gene>
<feature type="chain" id="PRO_5046360397" evidence="1">
    <location>
        <begin position="29"/>
        <end position="243"/>
    </location>
</feature>
<organism evidence="2 3">
    <name type="scientific">Rhodanobacter ginsengisoli</name>
    <dbReference type="NCBI Taxonomy" id="418646"/>
    <lineage>
        <taxon>Bacteria</taxon>
        <taxon>Pseudomonadati</taxon>
        <taxon>Pseudomonadota</taxon>
        <taxon>Gammaproteobacteria</taxon>
        <taxon>Lysobacterales</taxon>
        <taxon>Rhodanobacteraceae</taxon>
        <taxon>Rhodanobacter</taxon>
    </lineage>
</organism>
<dbReference type="InterPro" id="IPR010634">
    <property type="entry name" value="DUF1223"/>
</dbReference>
<dbReference type="InterPro" id="IPR036249">
    <property type="entry name" value="Thioredoxin-like_sf"/>
</dbReference>
<accession>A0ABW0QVF5</accession>
<evidence type="ECO:0000256" key="1">
    <source>
        <dbReference type="SAM" id="SignalP"/>
    </source>
</evidence>
<evidence type="ECO:0000313" key="2">
    <source>
        <dbReference type="EMBL" id="MFC5526839.1"/>
    </source>
</evidence>
<proteinExistence type="predicted"/>
<comment type="caution">
    <text evidence="2">The sequence shown here is derived from an EMBL/GenBank/DDBJ whole genome shotgun (WGS) entry which is preliminary data.</text>
</comment>
<dbReference type="RefSeq" id="WP_377320935.1">
    <property type="nucleotide sequence ID" value="NZ_JBHSNF010000003.1"/>
</dbReference>
<evidence type="ECO:0000313" key="3">
    <source>
        <dbReference type="Proteomes" id="UP001596114"/>
    </source>
</evidence>
<keyword evidence="3" id="KW-1185">Reference proteome</keyword>
<protein>
    <submittedName>
        <fullName evidence="2">DUF1223 domain-containing protein</fullName>
    </submittedName>
</protein>